<evidence type="ECO:0000313" key="3">
    <source>
        <dbReference type="Proteomes" id="UP000183015"/>
    </source>
</evidence>
<proteinExistence type="predicted"/>
<evidence type="ECO:0008006" key="4">
    <source>
        <dbReference type="Google" id="ProtNLM"/>
    </source>
</evidence>
<evidence type="ECO:0000256" key="1">
    <source>
        <dbReference type="SAM" id="MobiDB-lite"/>
    </source>
</evidence>
<organism evidence="2 3">
    <name type="scientific">Streptacidiphilus jiangxiensis</name>
    <dbReference type="NCBI Taxonomy" id="235985"/>
    <lineage>
        <taxon>Bacteria</taxon>
        <taxon>Bacillati</taxon>
        <taxon>Actinomycetota</taxon>
        <taxon>Actinomycetes</taxon>
        <taxon>Kitasatosporales</taxon>
        <taxon>Streptomycetaceae</taxon>
        <taxon>Streptacidiphilus</taxon>
    </lineage>
</organism>
<accession>A0A1H7FFX5</accession>
<feature type="region of interest" description="Disordered" evidence="1">
    <location>
        <begin position="1"/>
        <end position="20"/>
    </location>
</feature>
<dbReference type="Proteomes" id="UP000183015">
    <property type="component" value="Unassembled WGS sequence"/>
</dbReference>
<dbReference type="RefSeq" id="WP_042442068.1">
    <property type="nucleotide sequence ID" value="NZ_BBPN01000002.1"/>
</dbReference>
<dbReference type="eggNOG" id="COG1877">
    <property type="taxonomic scope" value="Bacteria"/>
</dbReference>
<dbReference type="STRING" id="235985.SAMN05414137_101168"/>
<reference evidence="3" key="1">
    <citation type="submission" date="2016-10" db="EMBL/GenBank/DDBJ databases">
        <authorList>
            <person name="Varghese N."/>
        </authorList>
    </citation>
    <scope>NUCLEOTIDE SEQUENCE [LARGE SCALE GENOMIC DNA]</scope>
    <source>
        <strain evidence="3">DSM 45096 / BCRC 16803 / CGMCC 4.1857 / CIP 109030 / JCM 12277 / KCTC 19219 / NBRC 100920 / 33214</strain>
    </source>
</reference>
<evidence type="ECO:0000313" key="2">
    <source>
        <dbReference type="EMBL" id="SEK23010.1"/>
    </source>
</evidence>
<dbReference type="EMBL" id="FOAZ01000001">
    <property type="protein sequence ID" value="SEK23010.1"/>
    <property type="molecule type" value="Genomic_DNA"/>
</dbReference>
<sequence>MSPAPLQPSDRVPGPSREPGRPLLLLDVDVDVDVDGPLNPFGGMPDTRPAGFTEHFLMPPTWAALEELRIAAAARPREPAPLLVWVNPDHGRQLMALPFDLVWATTWEAEANDYIAPLIGLPDLPFISWQRPRPVTRGGGCWKTPEVVAWAAGRPFAWVDDEITDTDQDEVARTHPARAMLHRVDARSGLTEDDFAALSAWAAAIA</sequence>
<keyword evidence="3" id="KW-1185">Reference proteome</keyword>
<gene>
    <name evidence="2" type="ORF">SAMN05414137_101168</name>
</gene>
<dbReference type="AlphaFoldDB" id="A0A1H7FFX5"/>
<protein>
    <recommendedName>
        <fullName evidence="4">Secreted protein</fullName>
    </recommendedName>
</protein>
<name>A0A1H7FFX5_STRJI</name>